<name>A0A6J7KUK7_9ZZZZ</name>
<sequence length="37" mass="4023">MTPVAGLMEIFPFALGSKVKVWVPVPPVTERLPETNA</sequence>
<dbReference type="EMBL" id="CAFBNS010000036">
    <property type="protein sequence ID" value="CAB4957314.1"/>
    <property type="molecule type" value="Genomic_DNA"/>
</dbReference>
<dbReference type="AlphaFoldDB" id="A0A6J7KUK7"/>
<evidence type="ECO:0000313" key="2">
    <source>
        <dbReference type="EMBL" id="CAB5016052.1"/>
    </source>
</evidence>
<organism evidence="1">
    <name type="scientific">freshwater metagenome</name>
    <dbReference type="NCBI Taxonomy" id="449393"/>
    <lineage>
        <taxon>unclassified sequences</taxon>
        <taxon>metagenomes</taxon>
        <taxon>ecological metagenomes</taxon>
    </lineage>
</organism>
<dbReference type="EMBL" id="CAFBPI010000040">
    <property type="protein sequence ID" value="CAB5016052.1"/>
    <property type="molecule type" value="Genomic_DNA"/>
</dbReference>
<reference evidence="1" key="1">
    <citation type="submission" date="2020-05" db="EMBL/GenBank/DDBJ databases">
        <authorList>
            <person name="Chiriac C."/>
            <person name="Salcher M."/>
            <person name="Ghai R."/>
            <person name="Kavagutti S V."/>
        </authorList>
    </citation>
    <scope>NUCLEOTIDE SEQUENCE</scope>
</reference>
<proteinExistence type="predicted"/>
<protein>
    <submittedName>
        <fullName evidence="1">Unannotated protein</fullName>
    </submittedName>
</protein>
<gene>
    <name evidence="1" type="ORF">UFOPK3874_00314</name>
    <name evidence="2" type="ORF">UFOPK4095_00743</name>
</gene>
<evidence type="ECO:0000313" key="1">
    <source>
        <dbReference type="EMBL" id="CAB4957314.1"/>
    </source>
</evidence>
<accession>A0A6J7KUK7</accession>